<evidence type="ECO:0000313" key="12">
    <source>
        <dbReference type="Proteomes" id="UP001180087"/>
    </source>
</evidence>
<comment type="subcellular location">
    <subcellularLocation>
        <location evidence="2">Cell membrane</location>
        <topology evidence="2">Single-pass membrane protein</topology>
    </subcellularLocation>
</comment>
<accession>A0ABY9KY17</accession>
<evidence type="ECO:0000256" key="1">
    <source>
        <dbReference type="ARBA" id="ARBA00002254"/>
    </source>
</evidence>
<keyword evidence="7 10" id="KW-0283">Flagellar rotation</keyword>
<keyword evidence="5 10" id="KW-0145">Chemotaxis</keyword>
<evidence type="ECO:0000256" key="3">
    <source>
        <dbReference type="ARBA" id="ARBA00008281"/>
    </source>
</evidence>
<protein>
    <recommendedName>
        <fullName evidence="10">Flagellar protein FliL</fullName>
    </recommendedName>
</protein>
<keyword evidence="12" id="KW-1185">Reference proteome</keyword>
<evidence type="ECO:0000256" key="10">
    <source>
        <dbReference type="RuleBase" id="RU364125"/>
    </source>
</evidence>
<organism evidence="11 12">
    <name type="scientific">Aciduricibacillus chroicocephali</name>
    <dbReference type="NCBI Taxonomy" id="3054939"/>
    <lineage>
        <taxon>Bacteria</taxon>
        <taxon>Bacillati</taxon>
        <taxon>Bacillota</taxon>
        <taxon>Bacilli</taxon>
        <taxon>Bacillales</taxon>
        <taxon>Bacillaceae</taxon>
        <taxon>Aciduricibacillus</taxon>
    </lineage>
</organism>
<keyword evidence="9 10" id="KW-0472">Membrane</keyword>
<keyword evidence="11" id="KW-0966">Cell projection</keyword>
<evidence type="ECO:0000256" key="6">
    <source>
        <dbReference type="ARBA" id="ARBA00022692"/>
    </source>
</evidence>
<comment type="function">
    <text evidence="1 10">Controls the rotational direction of flagella during chemotaxis.</text>
</comment>
<evidence type="ECO:0000313" key="11">
    <source>
        <dbReference type="EMBL" id="WLV25769.1"/>
    </source>
</evidence>
<proteinExistence type="inferred from homology"/>
<comment type="similarity">
    <text evidence="3 10">Belongs to the FliL family.</text>
</comment>
<evidence type="ECO:0000256" key="7">
    <source>
        <dbReference type="ARBA" id="ARBA00022779"/>
    </source>
</evidence>
<evidence type="ECO:0000256" key="5">
    <source>
        <dbReference type="ARBA" id="ARBA00022500"/>
    </source>
</evidence>
<dbReference type="PANTHER" id="PTHR35091:SF2">
    <property type="entry name" value="FLAGELLAR PROTEIN FLIL"/>
    <property type="match status" value="1"/>
</dbReference>
<dbReference type="NCBIfam" id="NF005826">
    <property type="entry name" value="PRK07718.1"/>
    <property type="match status" value="1"/>
</dbReference>
<evidence type="ECO:0000256" key="9">
    <source>
        <dbReference type="ARBA" id="ARBA00023136"/>
    </source>
</evidence>
<dbReference type="Pfam" id="PF03748">
    <property type="entry name" value="FliL"/>
    <property type="match status" value="1"/>
</dbReference>
<dbReference type="EMBL" id="CP129113">
    <property type="protein sequence ID" value="WLV25769.1"/>
    <property type="molecule type" value="Genomic_DNA"/>
</dbReference>
<feature type="transmembrane region" description="Helical" evidence="10">
    <location>
        <begin position="7"/>
        <end position="29"/>
    </location>
</feature>
<evidence type="ECO:0000256" key="2">
    <source>
        <dbReference type="ARBA" id="ARBA00004162"/>
    </source>
</evidence>
<dbReference type="InterPro" id="IPR005503">
    <property type="entry name" value="FliL"/>
</dbReference>
<gene>
    <name evidence="11" type="primary">fliL</name>
    <name evidence="11" type="ORF">QR721_06070</name>
</gene>
<keyword evidence="6 10" id="KW-0812">Transmembrane</keyword>
<keyword evidence="11" id="KW-0282">Flagellum</keyword>
<keyword evidence="4 10" id="KW-1003">Cell membrane</keyword>
<name>A0ABY9KY17_9BACI</name>
<keyword evidence="11" id="KW-0969">Cilium</keyword>
<dbReference type="Proteomes" id="UP001180087">
    <property type="component" value="Chromosome"/>
</dbReference>
<reference evidence="11" key="1">
    <citation type="submission" date="2023-06" db="EMBL/GenBank/DDBJ databases">
        <title>A Treasure from Seagulls: Isolation and Description of Aciduricobacillus qingdaonensis gen. nov., sp. nov., a Rare Obligately Uric Acid-utilizing Member in the Family Bacillaceae.</title>
        <authorList>
            <person name="Liu W."/>
            <person name="Wang B."/>
        </authorList>
    </citation>
    <scope>NUCLEOTIDE SEQUENCE</scope>
    <source>
        <strain evidence="11">44XB</strain>
    </source>
</reference>
<dbReference type="RefSeq" id="WP_348029563.1">
    <property type="nucleotide sequence ID" value="NZ_CP129113.1"/>
</dbReference>
<dbReference type="PANTHER" id="PTHR35091">
    <property type="entry name" value="FLAGELLAR PROTEIN FLIL"/>
    <property type="match status" value="1"/>
</dbReference>
<sequence>MNKTIKMMVIMLVVMLLGGTITTVIFLNISGKDGKEAKASISDMVEYSYETPEMTTDLDDGSFVKIQFRIITDGKGARKEIEQREFQIKNILIKELGTMNEKQFKSGLPELENKMKIKLNEVMQEGKVTDVYTVNKILQ</sequence>
<evidence type="ECO:0000256" key="4">
    <source>
        <dbReference type="ARBA" id="ARBA00022475"/>
    </source>
</evidence>
<evidence type="ECO:0000256" key="8">
    <source>
        <dbReference type="ARBA" id="ARBA00022989"/>
    </source>
</evidence>
<keyword evidence="8 10" id="KW-1133">Transmembrane helix</keyword>